<dbReference type="GO" id="GO:0010506">
    <property type="term" value="P:regulation of autophagy"/>
    <property type="evidence" value="ECO:0007669"/>
    <property type="project" value="InterPro"/>
</dbReference>
<comment type="caution">
    <text evidence="8">The sequence shown here is derived from an EMBL/GenBank/DDBJ whole genome shotgun (WGS) entry which is preliminary data.</text>
</comment>
<feature type="compositionally biased region" description="Basic residues" evidence="6">
    <location>
        <begin position="475"/>
        <end position="492"/>
    </location>
</feature>
<dbReference type="PANTHER" id="PTHR24348:SF22">
    <property type="entry name" value="NON-SPECIFIC SERINE_THREONINE PROTEIN KINASE"/>
    <property type="match status" value="1"/>
</dbReference>
<sequence length="657" mass="74857">MDEFDAYDHGAPLRQRYIKVGDLSEGSYGMVSVANDTMANRIVAVKFIYPVNYKKSPPGGGRTSSSPAKLPQTTKGQSVSEVKRHLSAIAAKEIAIHHRLGTHPNITCLYDHFDSFLVMEYCSHGDLYEAIQNGTGPALSHDIKDVFNQILSAVEFCHSHSVYHRDLKPENILIADDWSIKLCDWGLATTERIITNRDEFDVGSERYMAPELFDQDITEYDASKIDLWSVGIILLTLVFHKNPFSAANYSDKRFIQFSSNREALFDFFSTMSGEMFAVLRHSLNIDPSNRDLGLLKQELDTLKYFTIDEEYWGDNDSDIEDELESDEEAVFSPQGSPLKTDATSKSVAISDTDKQLPEFSVSPPKSSSSSDDSEMPHNRRADALLSSSTNLKPIPIGGKFVRNTRKPFTVASYNQNGSYMKSSRNRDFNREDFFTPKSVFNHYLDKYGEQQQQDNRKPRKYSHSTQGQGRGRQYWQKKRKARTWKKPKKKASNRSWRFNNRLELNNQAHLQGEHSDRTHNRRKSYSAATTRPQKPANGKYVPPSMRSPMPKPVTDLVAEMERVALHDEREELDEVFHLDDDFDFGEGFDPTDAGTDAVCAGHRRQQSDDQRGKYVPPFRRGSIGGTARPKVRQPVAVPSTSVPLHDYWPRKDWSDYD</sequence>
<dbReference type="PROSITE" id="PS50011">
    <property type="entry name" value="PROTEIN_KINASE_DOM"/>
    <property type="match status" value="1"/>
</dbReference>
<dbReference type="PANTHER" id="PTHR24348">
    <property type="entry name" value="SERINE/THREONINE-PROTEIN KINASE UNC-51-RELATED"/>
    <property type="match status" value="1"/>
</dbReference>
<dbReference type="Pfam" id="PF00069">
    <property type="entry name" value="Pkinase"/>
    <property type="match status" value="1"/>
</dbReference>
<dbReference type="SUPFAM" id="SSF56112">
    <property type="entry name" value="Protein kinase-like (PK-like)"/>
    <property type="match status" value="1"/>
</dbReference>
<dbReference type="VEuPathDB" id="FungiDB:DIURU_001783"/>
<feature type="domain" description="Protein kinase" evidence="7">
    <location>
        <begin position="17"/>
        <end position="305"/>
    </location>
</feature>
<evidence type="ECO:0000256" key="6">
    <source>
        <dbReference type="SAM" id="MobiDB-lite"/>
    </source>
</evidence>
<feature type="region of interest" description="Disordered" evidence="6">
    <location>
        <begin position="56"/>
        <end position="77"/>
    </location>
</feature>
<protein>
    <recommendedName>
        <fullName evidence="1">non-specific serine/threonine protein kinase</fullName>
        <ecNumber evidence="1">2.7.11.1</ecNumber>
    </recommendedName>
</protein>
<dbReference type="OMA" id="TIDEEYW"/>
<dbReference type="GeneID" id="54780436"/>
<evidence type="ECO:0000313" key="9">
    <source>
        <dbReference type="Proteomes" id="UP000449547"/>
    </source>
</evidence>
<evidence type="ECO:0000256" key="2">
    <source>
        <dbReference type="ARBA" id="ARBA00022679"/>
    </source>
</evidence>
<dbReference type="EMBL" id="SWFT01000051">
    <property type="protein sequence ID" value="KAA8904947.1"/>
    <property type="molecule type" value="Genomic_DNA"/>
</dbReference>
<dbReference type="InterPro" id="IPR000719">
    <property type="entry name" value="Prot_kinase_dom"/>
</dbReference>
<dbReference type="Gene3D" id="1.10.510.10">
    <property type="entry name" value="Transferase(Phosphotransferase) domain 1"/>
    <property type="match status" value="1"/>
</dbReference>
<keyword evidence="9" id="KW-1185">Reference proteome</keyword>
<dbReference type="GO" id="GO:0004674">
    <property type="term" value="F:protein serine/threonine kinase activity"/>
    <property type="evidence" value="ECO:0007669"/>
    <property type="project" value="UniProtKB-EC"/>
</dbReference>
<organism evidence="8 9">
    <name type="scientific">Diutina rugosa</name>
    <name type="common">Yeast</name>
    <name type="synonym">Candida rugosa</name>
    <dbReference type="NCBI Taxonomy" id="5481"/>
    <lineage>
        <taxon>Eukaryota</taxon>
        <taxon>Fungi</taxon>
        <taxon>Dikarya</taxon>
        <taxon>Ascomycota</taxon>
        <taxon>Saccharomycotina</taxon>
        <taxon>Pichiomycetes</taxon>
        <taxon>Debaryomycetaceae</taxon>
        <taxon>Diutina</taxon>
    </lineage>
</organism>
<evidence type="ECO:0000256" key="4">
    <source>
        <dbReference type="ARBA" id="ARBA00022777"/>
    </source>
</evidence>
<reference evidence="8 9" key="1">
    <citation type="submission" date="2019-07" db="EMBL/GenBank/DDBJ databases">
        <title>Genome assembly of two rare yeast pathogens: Diutina rugosa and Trichomonascus ciferrii.</title>
        <authorList>
            <person name="Mixao V."/>
            <person name="Saus E."/>
            <person name="Hansen A."/>
            <person name="Lass-Flor C."/>
            <person name="Gabaldon T."/>
        </authorList>
    </citation>
    <scope>NUCLEOTIDE SEQUENCE [LARGE SCALE GENOMIC DNA]</scope>
    <source>
        <strain evidence="8 9">CBS 613</strain>
    </source>
</reference>
<keyword evidence="2" id="KW-0808">Transferase</keyword>
<dbReference type="GO" id="GO:0016020">
    <property type="term" value="C:membrane"/>
    <property type="evidence" value="ECO:0007669"/>
    <property type="project" value="TreeGrafter"/>
</dbReference>
<dbReference type="AlphaFoldDB" id="A0A642UT90"/>
<feature type="compositionally biased region" description="Polar residues" evidence="6">
    <location>
        <begin position="493"/>
        <end position="509"/>
    </location>
</feature>
<proteinExistence type="predicted"/>
<feature type="region of interest" description="Disordered" evidence="6">
    <location>
        <begin position="449"/>
        <end position="548"/>
    </location>
</feature>
<keyword evidence="5" id="KW-0067">ATP-binding</keyword>
<feature type="region of interest" description="Disordered" evidence="6">
    <location>
        <begin position="601"/>
        <end position="657"/>
    </location>
</feature>
<keyword evidence="3" id="KW-0547">Nucleotide-binding</keyword>
<feature type="compositionally biased region" description="Basic and acidic residues" evidence="6">
    <location>
        <begin position="647"/>
        <end position="657"/>
    </location>
</feature>
<feature type="compositionally biased region" description="Low complexity" evidence="6">
    <location>
        <begin position="360"/>
        <end position="370"/>
    </location>
</feature>
<evidence type="ECO:0000259" key="7">
    <source>
        <dbReference type="PROSITE" id="PS50011"/>
    </source>
</evidence>
<dbReference type="InterPro" id="IPR045269">
    <property type="entry name" value="Atg1-like"/>
</dbReference>
<dbReference type="PROSITE" id="PS00108">
    <property type="entry name" value="PROTEIN_KINASE_ST"/>
    <property type="match status" value="1"/>
</dbReference>
<evidence type="ECO:0000256" key="1">
    <source>
        <dbReference type="ARBA" id="ARBA00012513"/>
    </source>
</evidence>
<dbReference type="Proteomes" id="UP000449547">
    <property type="component" value="Unassembled WGS sequence"/>
</dbReference>
<dbReference type="GO" id="GO:0000045">
    <property type="term" value="P:autophagosome assembly"/>
    <property type="evidence" value="ECO:0007669"/>
    <property type="project" value="TreeGrafter"/>
</dbReference>
<dbReference type="GO" id="GO:0005524">
    <property type="term" value="F:ATP binding"/>
    <property type="evidence" value="ECO:0007669"/>
    <property type="project" value="UniProtKB-KW"/>
</dbReference>
<evidence type="ECO:0000313" key="8">
    <source>
        <dbReference type="EMBL" id="KAA8904947.1"/>
    </source>
</evidence>
<dbReference type="SMART" id="SM00220">
    <property type="entry name" value="S_TKc"/>
    <property type="match status" value="1"/>
</dbReference>
<dbReference type="InterPro" id="IPR008271">
    <property type="entry name" value="Ser/Thr_kinase_AS"/>
</dbReference>
<dbReference type="InterPro" id="IPR011009">
    <property type="entry name" value="Kinase-like_dom_sf"/>
</dbReference>
<feature type="compositionally biased region" description="Polar residues" evidence="6">
    <location>
        <begin position="333"/>
        <end position="349"/>
    </location>
</feature>
<dbReference type="GO" id="GO:0000407">
    <property type="term" value="C:phagophore assembly site"/>
    <property type="evidence" value="ECO:0007669"/>
    <property type="project" value="TreeGrafter"/>
</dbReference>
<dbReference type="GO" id="GO:0005776">
    <property type="term" value="C:autophagosome"/>
    <property type="evidence" value="ECO:0007669"/>
    <property type="project" value="TreeGrafter"/>
</dbReference>
<evidence type="ECO:0000256" key="5">
    <source>
        <dbReference type="ARBA" id="ARBA00022840"/>
    </source>
</evidence>
<feature type="region of interest" description="Disordered" evidence="6">
    <location>
        <begin position="329"/>
        <end position="378"/>
    </location>
</feature>
<gene>
    <name evidence="8" type="ORF">DIURU_001783</name>
</gene>
<dbReference type="EC" id="2.7.11.1" evidence="1"/>
<accession>A0A642UT90</accession>
<evidence type="ECO:0000256" key="3">
    <source>
        <dbReference type="ARBA" id="ARBA00022741"/>
    </source>
</evidence>
<name>A0A642UT90_DIURU</name>
<dbReference type="OrthoDB" id="4062651at2759"/>
<keyword evidence="4" id="KW-0418">Kinase</keyword>
<dbReference type="GO" id="GO:0005829">
    <property type="term" value="C:cytosol"/>
    <property type="evidence" value="ECO:0007669"/>
    <property type="project" value="TreeGrafter"/>
</dbReference>
<dbReference type="RefSeq" id="XP_034013462.1">
    <property type="nucleotide sequence ID" value="XM_034154364.1"/>
</dbReference>